<dbReference type="InterPro" id="IPR001936">
    <property type="entry name" value="RasGAP_dom"/>
</dbReference>
<dbReference type="SUPFAM" id="SSF109993">
    <property type="entry name" value="VPS9 domain"/>
    <property type="match status" value="1"/>
</dbReference>
<feature type="compositionally biased region" description="Polar residues" evidence="1">
    <location>
        <begin position="788"/>
        <end position="799"/>
    </location>
</feature>
<dbReference type="InterPro" id="IPR037191">
    <property type="entry name" value="VPS9_dom_sf"/>
</dbReference>
<feature type="compositionally biased region" description="Polar residues" evidence="1">
    <location>
        <begin position="918"/>
        <end position="942"/>
    </location>
</feature>
<feature type="compositionally biased region" description="Polar residues" evidence="1">
    <location>
        <begin position="807"/>
        <end position="836"/>
    </location>
</feature>
<feature type="domain" description="Ras-GAP" evidence="2">
    <location>
        <begin position="149"/>
        <end position="356"/>
    </location>
</feature>
<dbReference type="Gene3D" id="1.10.506.10">
    <property type="entry name" value="GTPase Activation - p120gap, domain 1"/>
    <property type="match status" value="1"/>
</dbReference>
<keyword evidence="4" id="KW-1185">Reference proteome</keyword>
<feature type="region of interest" description="Disordered" evidence="1">
    <location>
        <begin position="1253"/>
        <end position="1288"/>
    </location>
</feature>
<dbReference type="PROSITE" id="PS50018">
    <property type="entry name" value="RAS_GTPASE_ACTIV_2"/>
    <property type="match status" value="1"/>
</dbReference>
<feature type="region of interest" description="Disordered" evidence="1">
    <location>
        <begin position="743"/>
        <end position="859"/>
    </location>
</feature>
<feature type="region of interest" description="Disordered" evidence="1">
    <location>
        <begin position="640"/>
        <end position="702"/>
    </location>
</feature>
<gene>
    <name evidence="3" type="ORF">PYW07_014871</name>
</gene>
<dbReference type="InterPro" id="IPR008936">
    <property type="entry name" value="Rho_GTPase_activation_prot"/>
</dbReference>
<feature type="compositionally biased region" description="Basic and acidic residues" evidence="1">
    <location>
        <begin position="689"/>
        <end position="702"/>
    </location>
</feature>
<dbReference type="GO" id="GO:0005096">
    <property type="term" value="F:GTPase activator activity"/>
    <property type="evidence" value="ECO:0007669"/>
    <property type="project" value="TreeGrafter"/>
</dbReference>
<feature type="compositionally biased region" description="Basic and acidic residues" evidence="1">
    <location>
        <begin position="1347"/>
        <end position="1365"/>
    </location>
</feature>
<dbReference type="GO" id="GO:0005938">
    <property type="term" value="C:cell cortex"/>
    <property type="evidence" value="ECO:0007669"/>
    <property type="project" value="TreeGrafter"/>
</dbReference>
<dbReference type="GO" id="GO:0005516">
    <property type="term" value="F:calmodulin binding"/>
    <property type="evidence" value="ECO:0007669"/>
    <property type="project" value="TreeGrafter"/>
</dbReference>
<feature type="compositionally biased region" description="Polar residues" evidence="1">
    <location>
        <begin position="1253"/>
        <end position="1271"/>
    </location>
</feature>
<evidence type="ECO:0000313" key="3">
    <source>
        <dbReference type="EMBL" id="KAJ8734320.1"/>
    </source>
</evidence>
<feature type="compositionally biased region" description="Low complexity" evidence="1">
    <location>
        <begin position="1074"/>
        <end position="1088"/>
    </location>
</feature>
<feature type="compositionally biased region" description="Polar residues" evidence="1">
    <location>
        <begin position="1137"/>
        <end position="1149"/>
    </location>
</feature>
<reference evidence="3" key="1">
    <citation type="submission" date="2023-03" db="EMBL/GenBank/DDBJ databases">
        <title>Chromosome-level genomes of two armyworms, Mythimna separata and Mythimna loreyi, provide insights into the biosynthesis and reception of sex pheromones.</title>
        <authorList>
            <person name="Zhao H."/>
        </authorList>
    </citation>
    <scope>NUCLEOTIDE SEQUENCE</scope>
    <source>
        <strain evidence="3">BeijingLab</strain>
        <tissue evidence="3">Pupa</tissue>
    </source>
</reference>
<accession>A0AAD8DZD5</accession>
<dbReference type="GO" id="GO:1903479">
    <property type="term" value="P:mitotic actomyosin contractile ring assembly actin filament organization"/>
    <property type="evidence" value="ECO:0007669"/>
    <property type="project" value="TreeGrafter"/>
</dbReference>
<feature type="compositionally biased region" description="Polar residues" evidence="1">
    <location>
        <begin position="1096"/>
        <end position="1121"/>
    </location>
</feature>
<feature type="compositionally biased region" description="Low complexity" evidence="1">
    <location>
        <begin position="837"/>
        <end position="849"/>
    </location>
</feature>
<feature type="region of interest" description="Disordered" evidence="1">
    <location>
        <begin position="572"/>
        <end position="607"/>
    </location>
</feature>
<dbReference type="EMBL" id="JARGEI010000003">
    <property type="protein sequence ID" value="KAJ8734320.1"/>
    <property type="molecule type" value="Genomic_DNA"/>
</dbReference>
<feature type="region of interest" description="Disordered" evidence="1">
    <location>
        <begin position="1338"/>
        <end position="1374"/>
    </location>
</feature>
<sequence>MMQSTSEGCMNIAELANQLRREKIFINSERQLLQKLNEEVEKRALELLQVAWVCSQQRQNLTNLITSRSEADSIAFCQRASLLERAVFVDAFKVLKYKEATALGELLGWLRESPHLVSLCLLLGEDHIPPSLPSALVSGLYGSCRSASDRTRFLAVVRSLIKHQMATSGDPRKFFRAGKCALSSLYAVYRDGHTPARQFLVAALQNPVMAVLHEDEFFLDIDPDKAMERFTPADRAKKFGQPNTQEYLTKVARYRKWTIQSLYNLTSKFIASLREHWPNFPATIAWIVQQMVHLLKQHSRTSDRELHAICTDLILNHFICPGIVNPEAHGVVEVPVSYIARFNLIQIAQIIQMLCLAKYQEVEAKVRDVYMKFERSCVWTLIENVASEAWACAPAPAPPHARDHADSPRITTDAHLHTTVALFTPQDAQLLVSVKFERSCVWTLIENVASEAWACAPAPAPPHARDHADSPRITTDAHLHTTVALFTPQDAQLLVSVKFERSCVWTLIENVASEAWACAPAPAPPHARDHADSPRITTDAHLHTTVALFTPQDAQLLIMFLKRISSKLNNNTPSVTSADEHSSSSGAAPEASALSSESSSESSSNGEACANRLAALLQTSEPNYRSRLHDLLRKMPDLSKYRQSAPSESKDMPSPIENGHGNKKSILAKVQRPRLPRSASSNSSLASAADDKPVNGNAKDDGSAEHMEVLVIKLANVEEHDYVGLVPESKVLECYYGGSEAGDADDTGSALAVAGPGAPVQKRTRFSVSHDEVSLGNTSDNLEAVSEAASNHSVTSSLELETEDQNDNLSDMVSANVSGRGSPNISGRETPSSQVTDGDAAADGPARRAPAPPPGHAHHANKLLKQTRNDIEDKFCKFEIKKLLEGDETISIMSDTWSTDVLASDSETIGDSCDHTQVAASQGTSTSNTNAPDVSETASESAWSMDVLASDSDRNTEVDTDDCVSVAARSDTSWPRRPSQQDDPPFRNNNHQNGNVKRADVGSPRHTSRPHLANRNDTHNERSGGGYLTATGALARGGELDLPAAPHHHQHYNIENRKSILVNGYPVMTCYATSAPESPSTSTPAALPNDVFDYVPQNNGGAQTESTLDANSQSDATSQWVDDSFPAPHHSPDRPYPSTSKYDIPSTSKPYDDNDMMDRSLNSSESSYNAMYGGRFDSGIDTEQAESRSTITDLMTRMSSATISTSANLVNNITNRIVKSEIRTSIVSISSSKIEKKREGTSNMSLSTLSVNSAETSVSDKSSSQDVNSEIVTERRVSPPPVKNVSTGAIPKSISFDATAEKSQRRRMGEDGLVGNLDELKNNVKRSGGNLLHKIKMFRQKGRSHTHQNDVKLPEEESRSDDGSRAELPAGESSEEILAKYRRKCSTESGGSRHKRTQRRLSDVPDTELDRCEGVVDLNDPEVFNSMKRKLRVVLSNPDLHCAEYVPNRCTSTSLVEWVRAAGACASAESGAAHAAELTRALGHSAALAARLAAALRADLAARRPYAAYLASCRAALAHTDHALTKQIKLVREECYWCCRAAAAARVLEQLERGSALRRLARHHHAHNKHNMHNGGELMDEKATRLTASIKAITAEVKADPSWEGASATLLESAEVTVERAAFARLYLHVLFPNGDGDIARDQVLSEHIRRVSSVTSARSVGIGAAHRWAAPYPRAQRHLRHLPVYRTPRDKHIGAAHRWAAPYPRAQRHLRHLPVYRTPRDKVRVHCTAHRRGAPLGGALPARAAALTSPTGLPYTEGQGTCTLYSTSARRTAGRRPTRARSGTYVTYRSTVHRGTRYVYTVQHIGAAHRWAAPYPRAQRHLRHLPVYRTPRDKVRVHCTAHRRGAPLGGALPARTAALTSPARLPHPEGQAVVHNAVHDVDNGGAGPHGGHHALCRRPHARTRLRHTEGEPTIATINDRASERSRRRGPAGRGAVLVDAVLRRGGLHQDHGLPAPRQQRYLAPTDAPGELHLLNIATINDRASERSRRRGPAGRGAVLVDAVLRRGGLHQDHGLPAPRQQRYLAPTDAPGELHLLNIATINDRASERSRRRGPAGRGAVLVDAVLRRGGLHQDHGLPAPRQQRYLAPTDAPGELHLLNIATINDRASERSRRRGPAGRGAVLVDAVLRRGGLHQDHGLPAPRQQRYLAPTDAPGELHLLNIATINDRASERSRRRGPAGRGAVLVDAVLRRGGLHQDHGLPAPRQQRYLAPTDAPGELHLLNIATINDRASERSRRRGPAGRGAVLVDAVLRRGGLHQDHGLPAPRQQRYLAPTDAPGELHLLNIATINDRASERSRRRGPAGRGAVLVDAVLRRGGLHQDHGLPAPRQQRYLAPTDAPGELHLLNIATINDRASERSRRRGPAGRGAVLVDAVLRRGGLHQDHGLPAPRQQRYLAPTDAPGELHLLNIATINDRASERSRRRGPAGRGAVLVDAVLRRGGLHQDHGLPAPRQQRYLAPTDAPGELHLLNIATINDRASERSRRRGPAGRGAVLVDAVLRRGGLHQDHGLPAPRQQRYLAPTDAPGRGAVLVDAVLRRGGLHQDHGLPAPRQQRYLAPTDAPGELHLLNIATINDRASERSRRRGPAGRGAVLVDAVLRRGGLHQDHGLPAPRQQRYLAPTDAPGELHLLNIATINDRASERSRRRGPAGRGAVLVDAVLRRGGLHQDHGLPAPRQQRYLAPTDAPGELHLLNIATINDRASERSRRRGPAGRGAVLVDAVLRRGGLHQDHGLPAPRQQRYLAPTDAPGELHLLNIATINDRASERSRRRGPAGRGAVLVDAVLRRGGLHQDHGLPAPRQQRYLAPTDAPGELHLLNIATINDRASERSRRRGPAGRGAVLVDAVLRRGGLHQDHGLPAPRQQRYLAPTDAPGELHLLNIATINDRASERSRRRGPAGRGAVLVDAVLRRGGLHQDHGLPAPRQQRYLAPTDAPDFSACSGYKIGNHSPPAVPLCISNDLHNQTFCRYT</sequence>
<evidence type="ECO:0000256" key="1">
    <source>
        <dbReference type="SAM" id="MobiDB-lite"/>
    </source>
</evidence>
<feature type="region of interest" description="Disordered" evidence="1">
    <location>
        <begin position="1074"/>
        <end position="1161"/>
    </location>
</feature>
<dbReference type="Proteomes" id="UP001231518">
    <property type="component" value="Chromosome 5"/>
</dbReference>
<dbReference type="GO" id="GO:0051015">
    <property type="term" value="F:actin filament binding"/>
    <property type="evidence" value="ECO:0007669"/>
    <property type="project" value="TreeGrafter"/>
</dbReference>
<organism evidence="3 4">
    <name type="scientific">Mythimna separata</name>
    <name type="common">Oriental armyworm</name>
    <name type="synonym">Pseudaletia separata</name>
    <dbReference type="NCBI Taxonomy" id="271217"/>
    <lineage>
        <taxon>Eukaryota</taxon>
        <taxon>Metazoa</taxon>
        <taxon>Ecdysozoa</taxon>
        <taxon>Arthropoda</taxon>
        <taxon>Hexapoda</taxon>
        <taxon>Insecta</taxon>
        <taxon>Pterygota</taxon>
        <taxon>Neoptera</taxon>
        <taxon>Endopterygota</taxon>
        <taxon>Lepidoptera</taxon>
        <taxon>Glossata</taxon>
        <taxon>Ditrysia</taxon>
        <taxon>Noctuoidea</taxon>
        <taxon>Noctuidae</taxon>
        <taxon>Noctuinae</taxon>
        <taxon>Hadenini</taxon>
        <taxon>Mythimna</taxon>
    </lineage>
</organism>
<feature type="region of interest" description="Disordered" evidence="1">
    <location>
        <begin position="1383"/>
        <end position="1402"/>
    </location>
</feature>
<dbReference type="Pfam" id="PF00616">
    <property type="entry name" value="RasGAP"/>
    <property type="match status" value="1"/>
</dbReference>
<protein>
    <recommendedName>
        <fullName evidence="2">Ras-GAP domain-containing protein</fullName>
    </recommendedName>
</protein>
<dbReference type="PANTHER" id="PTHR14149">
    <property type="entry name" value="RAS GTPASE-ACTIVATING PROTEIN WITH IQ MOTIF"/>
    <property type="match status" value="1"/>
</dbReference>
<proteinExistence type="predicted"/>
<feature type="compositionally biased region" description="Low complexity" evidence="1">
    <location>
        <begin position="678"/>
        <end position="688"/>
    </location>
</feature>
<feature type="region of interest" description="Disordered" evidence="1">
    <location>
        <begin position="917"/>
        <end position="1030"/>
    </location>
</feature>
<comment type="caution">
    <text evidence="3">The sequence shown here is derived from an EMBL/GenBank/DDBJ whole genome shotgun (WGS) entry which is preliminary data.</text>
</comment>
<evidence type="ECO:0000313" key="4">
    <source>
        <dbReference type="Proteomes" id="UP001231518"/>
    </source>
</evidence>
<evidence type="ECO:0000259" key="2">
    <source>
        <dbReference type="PROSITE" id="PS50018"/>
    </source>
</evidence>
<dbReference type="SUPFAM" id="SSF48350">
    <property type="entry name" value="GTPase activation domain, GAP"/>
    <property type="match status" value="1"/>
</dbReference>
<name>A0AAD8DZD5_MYTSE</name>
<dbReference type="PANTHER" id="PTHR14149:SF14">
    <property type="entry name" value="CALPONIN-HOMOLOGY (CH) DOMAIN-CONTAINING PROTEIN"/>
    <property type="match status" value="1"/>
</dbReference>
<feature type="compositionally biased region" description="Low complexity" evidence="1">
    <location>
        <begin position="583"/>
        <end position="607"/>
    </location>
</feature>